<accession>A0A4Y2RNQ4</accession>
<feature type="region of interest" description="Disordered" evidence="1">
    <location>
        <begin position="1"/>
        <end position="22"/>
    </location>
</feature>
<dbReference type="EMBL" id="BGPR01017705">
    <property type="protein sequence ID" value="GBN77040.1"/>
    <property type="molecule type" value="Genomic_DNA"/>
</dbReference>
<sequence length="141" mass="15262">MANDDKEDDDNDTDPSQSLLTSQEPLQLVQSLQAFFPSLSSTNDDHFRALDSMQTFVDRTISSAWKGSVLRNFRSGSGSVLRKFCSGSGSVLGKFRSDSGSVLRKCRSGSVLGKFRSGSGSVLGKFRSGSRTSHNIDLPFA</sequence>
<feature type="compositionally biased region" description="Acidic residues" evidence="1">
    <location>
        <begin position="1"/>
        <end position="13"/>
    </location>
</feature>
<protein>
    <submittedName>
        <fullName evidence="2">Uncharacterized protein</fullName>
    </submittedName>
</protein>
<keyword evidence="3" id="KW-1185">Reference proteome</keyword>
<comment type="caution">
    <text evidence="2">The sequence shown here is derived from an EMBL/GenBank/DDBJ whole genome shotgun (WGS) entry which is preliminary data.</text>
</comment>
<name>A0A4Y2RNQ4_ARAVE</name>
<reference evidence="2 3" key="1">
    <citation type="journal article" date="2019" name="Sci. Rep.">
        <title>Orb-weaving spider Araneus ventricosus genome elucidates the spidroin gene catalogue.</title>
        <authorList>
            <person name="Kono N."/>
            <person name="Nakamura H."/>
            <person name="Ohtoshi R."/>
            <person name="Moran D.A.P."/>
            <person name="Shinohara A."/>
            <person name="Yoshida Y."/>
            <person name="Fujiwara M."/>
            <person name="Mori M."/>
            <person name="Tomita M."/>
            <person name="Arakawa K."/>
        </authorList>
    </citation>
    <scope>NUCLEOTIDE SEQUENCE [LARGE SCALE GENOMIC DNA]</scope>
</reference>
<gene>
    <name evidence="2" type="ORF">AVEN_262322_1</name>
</gene>
<organism evidence="2 3">
    <name type="scientific">Araneus ventricosus</name>
    <name type="common">Orbweaver spider</name>
    <name type="synonym">Epeira ventricosa</name>
    <dbReference type="NCBI Taxonomy" id="182803"/>
    <lineage>
        <taxon>Eukaryota</taxon>
        <taxon>Metazoa</taxon>
        <taxon>Ecdysozoa</taxon>
        <taxon>Arthropoda</taxon>
        <taxon>Chelicerata</taxon>
        <taxon>Arachnida</taxon>
        <taxon>Araneae</taxon>
        <taxon>Araneomorphae</taxon>
        <taxon>Entelegynae</taxon>
        <taxon>Araneoidea</taxon>
        <taxon>Araneidae</taxon>
        <taxon>Araneus</taxon>
    </lineage>
</organism>
<proteinExistence type="predicted"/>
<evidence type="ECO:0000313" key="2">
    <source>
        <dbReference type="EMBL" id="GBN77040.1"/>
    </source>
</evidence>
<dbReference type="Proteomes" id="UP000499080">
    <property type="component" value="Unassembled WGS sequence"/>
</dbReference>
<evidence type="ECO:0000256" key="1">
    <source>
        <dbReference type="SAM" id="MobiDB-lite"/>
    </source>
</evidence>
<evidence type="ECO:0000313" key="3">
    <source>
        <dbReference type="Proteomes" id="UP000499080"/>
    </source>
</evidence>
<dbReference type="AlphaFoldDB" id="A0A4Y2RNQ4"/>